<comment type="caution">
    <text evidence="3">The sequence shown here is derived from an EMBL/GenBank/DDBJ whole genome shotgun (WGS) entry which is preliminary data.</text>
</comment>
<dbReference type="Proteomes" id="UP000235945">
    <property type="component" value="Unassembled WGS sequence"/>
</dbReference>
<sequence length="64" mass="6947">MRTNFWQKSSFCAGGGNNCLELSARQGVVEIRESEHAALTVSTGRIGAALLVREIKAGRLDRIT</sequence>
<organism evidence="3 4">
    <name type="scientific">Streptomyces eurocidicus</name>
    <name type="common">Streptoverticillium eurocidicus</name>
    <dbReference type="NCBI Taxonomy" id="66423"/>
    <lineage>
        <taxon>Bacteria</taxon>
        <taxon>Bacillati</taxon>
        <taxon>Actinomycetota</taxon>
        <taxon>Actinomycetes</taxon>
        <taxon>Kitasatosporales</taxon>
        <taxon>Streptomycetaceae</taxon>
        <taxon>Streptomyces</taxon>
    </lineage>
</organism>
<proteinExistence type="predicted"/>
<evidence type="ECO:0000313" key="3">
    <source>
        <dbReference type="EMBL" id="PNE31135.1"/>
    </source>
</evidence>
<protein>
    <recommendedName>
        <fullName evidence="1">DUF397 domain-containing protein</fullName>
    </recommendedName>
</protein>
<dbReference type="Proteomes" id="UP000528608">
    <property type="component" value="Unassembled WGS sequence"/>
</dbReference>
<evidence type="ECO:0000313" key="2">
    <source>
        <dbReference type="EMBL" id="MBB5116892.1"/>
    </source>
</evidence>
<feature type="domain" description="DUF397" evidence="1">
    <location>
        <begin position="6"/>
        <end position="46"/>
    </location>
</feature>
<reference evidence="2 5" key="3">
    <citation type="submission" date="2020-08" db="EMBL/GenBank/DDBJ databases">
        <title>Genomic Encyclopedia of Type Strains, Phase III (KMG-III): the genomes of soil and plant-associated and newly described type strains.</title>
        <authorList>
            <person name="Whitman W."/>
        </authorList>
    </citation>
    <scope>NUCLEOTIDE SEQUENCE [LARGE SCALE GENOMIC DNA]</scope>
    <source>
        <strain evidence="2 5">CECT 3259</strain>
    </source>
</reference>
<accession>A0A2N8NQU7</accession>
<dbReference type="Pfam" id="PF04149">
    <property type="entry name" value="DUF397"/>
    <property type="match status" value="1"/>
</dbReference>
<keyword evidence="4" id="KW-1185">Reference proteome</keyword>
<reference evidence="4" key="2">
    <citation type="submission" date="2015-07" db="EMBL/GenBank/DDBJ databases">
        <authorList>
            <person name="Graham D.E."/>
            <person name="Giannone R.J."/>
            <person name="Gulvik C.A."/>
            <person name="Hettich R.L."/>
            <person name="Klingeman D.M."/>
            <person name="Mahan K.M."/>
            <person name="Parry R.J."/>
            <person name="Spain J.C."/>
        </authorList>
    </citation>
    <scope>NUCLEOTIDE SEQUENCE [LARGE SCALE GENOMIC DNA]</scope>
    <source>
        <strain evidence="4">ATCC 27428</strain>
    </source>
</reference>
<reference evidence="3" key="1">
    <citation type="submission" date="2015-07" db="EMBL/GenBank/DDBJ databases">
        <authorList>
            <person name="Noorani M."/>
        </authorList>
    </citation>
    <scope>NUCLEOTIDE SEQUENCE [LARGE SCALE GENOMIC DNA]</scope>
    <source>
        <strain evidence="3">ATCC 27428</strain>
    </source>
</reference>
<dbReference type="InterPro" id="IPR007278">
    <property type="entry name" value="DUF397"/>
</dbReference>
<name>A0A2N8NQU7_STREU</name>
<dbReference type="OrthoDB" id="4288416at2"/>
<gene>
    <name evidence="3" type="ORF">AF335_23980</name>
    <name evidence="2" type="ORF">FHS36_000290</name>
</gene>
<dbReference type="EMBL" id="JACHJF010000001">
    <property type="protein sequence ID" value="MBB5116892.1"/>
    <property type="molecule type" value="Genomic_DNA"/>
</dbReference>
<dbReference type="AlphaFoldDB" id="A0A2N8NQU7"/>
<dbReference type="RefSeq" id="WP_102920572.1">
    <property type="nucleotide sequence ID" value="NZ_JACHJF010000001.1"/>
</dbReference>
<evidence type="ECO:0000313" key="5">
    <source>
        <dbReference type="Proteomes" id="UP000528608"/>
    </source>
</evidence>
<evidence type="ECO:0000259" key="1">
    <source>
        <dbReference type="Pfam" id="PF04149"/>
    </source>
</evidence>
<evidence type="ECO:0000313" key="4">
    <source>
        <dbReference type="Proteomes" id="UP000235945"/>
    </source>
</evidence>
<dbReference type="EMBL" id="LGUI01000009">
    <property type="protein sequence ID" value="PNE31135.1"/>
    <property type="molecule type" value="Genomic_DNA"/>
</dbReference>